<keyword evidence="1" id="KW-0862">Zinc</keyword>
<dbReference type="InterPro" id="IPR052891">
    <property type="entry name" value="DNA-3mA_glycosylase"/>
</dbReference>
<dbReference type="PANTHER" id="PTHR30037">
    <property type="entry name" value="DNA-3-METHYLADENINE GLYCOSYLASE 1"/>
    <property type="match status" value="1"/>
</dbReference>
<dbReference type="AlphaFoldDB" id="A0A220VGC1"/>
<dbReference type="Gene3D" id="1.10.340.30">
    <property type="entry name" value="Hypothetical protein, domain 2"/>
    <property type="match status" value="1"/>
</dbReference>
<protein>
    <submittedName>
        <fullName evidence="2">DNA-3-methyladenine glycosylase I</fullName>
    </submittedName>
</protein>
<dbReference type="RefSeq" id="WP_089074287.1">
    <property type="nucleotide sequence ID" value="NZ_CBCSAM010000004.1"/>
</dbReference>
<reference evidence="2 3" key="1">
    <citation type="journal article" date="2016" name="Int. J. Syst. Evol. Microbiol.">
        <title>Paraphotobacterium marinum gen. nov., sp. nov., a member of the family Vibrionaceae, isolated from surface seawater.</title>
        <authorList>
            <person name="Huang Z."/>
            <person name="Dong C."/>
            <person name="Shao Z."/>
        </authorList>
    </citation>
    <scope>NUCLEOTIDE SEQUENCE [LARGE SCALE GENOMIC DNA]</scope>
    <source>
        <strain evidence="2 3">NSCS20N07D</strain>
    </source>
</reference>
<evidence type="ECO:0000313" key="2">
    <source>
        <dbReference type="EMBL" id="ASK79379.1"/>
    </source>
</evidence>
<dbReference type="GO" id="GO:0008725">
    <property type="term" value="F:DNA-3-methyladenine glycosylase activity"/>
    <property type="evidence" value="ECO:0007669"/>
    <property type="project" value="InterPro"/>
</dbReference>
<dbReference type="Pfam" id="PF03352">
    <property type="entry name" value="Adenine_glyco"/>
    <property type="match status" value="1"/>
</dbReference>
<keyword evidence="1" id="KW-0479">Metal-binding</keyword>
<dbReference type="InterPro" id="IPR005019">
    <property type="entry name" value="Adenine_glyco"/>
</dbReference>
<dbReference type="OrthoDB" id="9807664at2"/>
<feature type="binding site" evidence="1">
    <location>
        <position position="21"/>
    </location>
    <ligand>
        <name>Zn(2+)</name>
        <dbReference type="ChEBI" id="CHEBI:29105"/>
    </ligand>
</feature>
<dbReference type="Proteomes" id="UP000242175">
    <property type="component" value="Chromosome small"/>
</dbReference>
<proteinExistence type="predicted"/>
<feature type="binding site" evidence="1">
    <location>
        <position position="182"/>
    </location>
    <ligand>
        <name>Zn(2+)</name>
        <dbReference type="ChEBI" id="CHEBI:29105"/>
    </ligand>
</feature>
<feature type="binding site" evidence="1">
    <location>
        <position position="178"/>
    </location>
    <ligand>
        <name>Zn(2+)</name>
        <dbReference type="ChEBI" id="CHEBI:29105"/>
    </ligand>
</feature>
<dbReference type="GO" id="GO:0006284">
    <property type="term" value="P:base-excision repair"/>
    <property type="evidence" value="ECO:0007669"/>
    <property type="project" value="InterPro"/>
</dbReference>
<accession>A0A220VGC1</accession>
<dbReference type="GO" id="GO:0046872">
    <property type="term" value="F:metal ion binding"/>
    <property type="evidence" value="ECO:0007669"/>
    <property type="project" value="UniProtKB-KW"/>
</dbReference>
<dbReference type="SUPFAM" id="SSF48150">
    <property type="entry name" value="DNA-glycosylase"/>
    <property type="match status" value="1"/>
</dbReference>
<sequence length="188" mass="22353">MTRISRCSWLDLTKEDYVQYHDREWGVPVYDDYILFEFIVLELNQAGLNWYTILKRRASFKAAYANYDLKKIAQYNHLDIENLMKNSEIIRHKKKIEAVINNAKCFLQVQQNYKSFSHFLWSFVDFQPIKITSCEEDIELMKSISNKFHLGLKELGFLFMGPIICEAYLKACGVFNAHDMNCFRYNEV</sequence>
<dbReference type="KEGG" id="pmai:CF386_09970"/>
<dbReference type="PANTHER" id="PTHR30037:SF4">
    <property type="entry name" value="DNA-3-METHYLADENINE GLYCOSYLASE I"/>
    <property type="match status" value="1"/>
</dbReference>
<keyword evidence="3" id="KW-1185">Reference proteome</keyword>
<gene>
    <name evidence="2" type="ORF">CF386_09970</name>
</gene>
<dbReference type="EMBL" id="CP022356">
    <property type="protein sequence ID" value="ASK79379.1"/>
    <property type="molecule type" value="Genomic_DNA"/>
</dbReference>
<organism evidence="2 3">
    <name type="scientific">Paraphotobacterium marinum</name>
    <dbReference type="NCBI Taxonomy" id="1755811"/>
    <lineage>
        <taxon>Bacteria</taxon>
        <taxon>Pseudomonadati</taxon>
        <taxon>Pseudomonadota</taxon>
        <taxon>Gammaproteobacteria</taxon>
        <taxon>Vibrionales</taxon>
        <taxon>Vibrionaceae</taxon>
        <taxon>Paraphotobacterium</taxon>
    </lineage>
</organism>
<name>A0A220VGC1_9GAMM</name>
<feature type="binding site" evidence="1">
    <location>
        <position position="7"/>
    </location>
    <ligand>
        <name>Zn(2+)</name>
        <dbReference type="ChEBI" id="CHEBI:29105"/>
    </ligand>
</feature>
<evidence type="ECO:0000256" key="1">
    <source>
        <dbReference type="PIRSR" id="PIRSR605019-1"/>
    </source>
</evidence>
<dbReference type="InterPro" id="IPR011257">
    <property type="entry name" value="DNA_glycosylase"/>
</dbReference>
<evidence type="ECO:0000313" key="3">
    <source>
        <dbReference type="Proteomes" id="UP000242175"/>
    </source>
</evidence>